<accession>A0A9P9F8R9</accession>
<organism evidence="20 21">
    <name type="scientific">Dactylonectria macrodidyma</name>
    <dbReference type="NCBI Taxonomy" id="307937"/>
    <lineage>
        <taxon>Eukaryota</taxon>
        <taxon>Fungi</taxon>
        <taxon>Dikarya</taxon>
        <taxon>Ascomycota</taxon>
        <taxon>Pezizomycotina</taxon>
        <taxon>Sordariomycetes</taxon>
        <taxon>Hypocreomycetidae</taxon>
        <taxon>Hypocreales</taxon>
        <taxon>Nectriaceae</taxon>
        <taxon>Dactylonectria</taxon>
    </lineage>
</organism>
<evidence type="ECO:0000256" key="8">
    <source>
        <dbReference type="ARBA" id="ARBA00023136"/>
    </source>
</evidence>
<dbReference type="GO" id="GO:0098552">
    <property type="term" value="C:side of membrane"/>
    <property type="evidence" value="ECO:0007669"/>
    <property type="project" value="UniProtKB-KW"/>
</dbReference>
<keyword evidence="12" id="KW-0961">Cell wall biogenesis/degradation</keyword>
<dbReference type="AlphaFoldDB" id="A0A9P9F8R9"/>
<comment type="subcellular location">
    <subcellularLocation>
        <location evidence="2">Membrane</location>
        <topology evidence="2">Lipid-anchor</topology>
        <topology evidence="2">GPI-anchor</topology>
    </subcellularLocation>
</comment>
<keyword evidence="3" id="KW-0336">GPI-anchor</keyword>
<evidence type="ECO:0000256" key="5">
    <source>
        <dbReference type="ARBA" id="ARBA00022679"/>
    </source>
</evidence>
<dbReference type="EMBL" id="JAGMUV010000005">
    <property type="protein sequence ID" value="KAH7155961.1"/>
    <property type="molecule type" value="Genomic_DNA"/>
</dbReference>
<dbReference type="PIRSF" id="PIRSF037299">
    <property type="entry name" value="Glycosidase_CRH1_prd"/>
    <property type="match status" value="1"/>
</dbReference>
<dbReference type="PANTHER" id="PTHR10963:SF22">
    <property type="entry name" value="GLYCOSIDASE CRH2-RELATED"/>
    <property type="match status" value="1"/>
</dbReference>
<dbReference type="OrthoDB" id="4781at2759"/>
<evidence type="ECO:0000256" key="12">
    <source>
        <dbReference type="ARBA" id="ARBA00023316"/>
    </source>
</evidence>
<dbReference type="GO" id="GO:0009277">
    <property type="term" value="C:fungal-type cell wall"/>
    <property type="evidence" value="ECO:0007669"/>
    <property type="project" value="UniProtKB-ARBA"/>
</dbReference>
<evidence type="ECO:0000256" key="2">
    <source>
        <dbReference type="ARBA" id="ARBA00004589"/>
    </source>
</evidence>
<evidence type="ECO:0000256" key="10">
    <source>
        <dbReference type="ARBA" id="ARBA00023288"/>
    </source>
</evidence>
<gene>
    <name evidence="20" type="ORF">EDB81DRAFT_840184</name>
</gene>
<feature type="domain" description="GH16" evidence="19">
    <location>
        <begin position="58"/>
        <end position="273"/>
    </location>
</feature>
<dbReference type="InterPro" id="IPR000757">
    <property type="entry name" value="Beta-glucanase-like"/>
</dbReference>
<dbReference type="FunFam" id="2.60.120.200:FF:000159">
    <property type="entry name" value="Glycosidase"/>
    <property type="match status" value="1"/>
</dbReference>
<keyword evidence="8 15" id="KW-0472">Membrane</keyword>
<name>A0A9P9F8R9_9HYPO</name>
<evidence type="ECO:0000256" key="13">
    <source>
        <dbReference type="ARBA" id="ARBA00038074"/>
    </source>
</evidence>
<dbReference type="GO" id="GO:0031505">
    <property type="term" value="P:fungal-type cell wall organization"/>
    <property type="evidence" value="ECO:0007669"/>
    <property type="project" value="TreeGrafter"/>
</dbReference>
<dbReference type="Proteomes" id="UP000738349">
    <property type="component" value="Unassembled WGS sequence"/>
</dbReference>
<dbReference type="InterPro" id="IPR017168">
    <property type="entry name" value="CHR-like"/>
</dbReference>
<evidence type="ECO:0000256" key="6">
    <source>
        <dbReference type="ARBA" id="ARBA00022729"/>
    </source>
</evidence>
<dbReference type="PANTHER" id="PTHR10963">
    <property type="entry name" value="GLYCOSYL HYDROLASE-RELATED"/>
    <property type="match status" value="1"/>
</dbReference>
<evidence type="ECO:0000256" key="16">
    <source>
        <dbReference type="PIRSR" id="PIRSR037299-1"/>
    </source>
</evidence>
<keyword evidence="10" id="KW-0449">Lipoprotein</keyword>
<keyword evidence="7 15" id="KW-0378">Hydrolase</keyword>
<dbReference type="PROSITE" id="PS51762">
    <property type="entry name" value="GH16_2"/>
    <property type="match status" value="1"/>
</dbReference>
<dbReference type="EC" id="3.2.-.-" evidence="15"/>
<keyword evidence="5" id="KW-0808">Transferase</keyword>
<feature type="chain" id="PRO_5040180547" description="Crh-like protein" evidence="18">
    <location>
        <begin position="19"/>
        <end position="431"/>
    </location>
</feature>
<comment type="caution">
    <text evidence="20">The sequence shown here is derived from an EMBL/GenBank/DDBJ whole genome shotgun (WGS) entry which is preliminary data.</text>
</comment>
<evidence type="ECO:0000313" key="21">
    <source>
        <dbReference type="Proteomes" id="UP000738349"/>
    </source>
</evidence>
<dbReference type="Gene3D" id="2.60.120.200">
    <property type="match status" value="1"/>
</dbReference>
<keyword evidence="4" id="KW-0328">Glycosyltransferase</keyword>
<keyword evidence="6 18" id="KW-0732">Signal</keyword>
<evidence type="ECO:0000259" key="19">
    <source>
        <dbReference type="PROSITE" id="PS51762"/>
    </source>
</evidence>
<keyword evidence="11" id="KW-0326">Glycosidase</keyword>
<dbReference type="GO" id="GO:0005975">
    <property type="term" value="P:carbohydrate metabolic process"/>
    <property type="evidence" value="ECO:0007669"/>
    <property type="project" value="InterPro"/>
</dbReference>
<comment type="function">
    <text evidence="14">Dual chitinase/transglycosylase that plays a role in cell wall architecture. Chitinase and transglycosylase activities are coupled. Required for the polysaccharide cross-linking at the septa and the cell wall. More specifically, transfers chitin to 1,6-beta-glucan in the cell wall.</text>
</comment>
<evidence type="ECO:0000256" key="15">
    <source>
        <dbReference type="PIRNR" id="PIRNR037299"/>
    </source>
</evidence>
<feature type="active site" description="Proton donor" evidence="16">
    <location>
        <position position="162"/>
    </location>
</feature>
<evidence type="ECO:0000256" key="4">
    <source>
        <dbReference type="ARBA" id="ARBA00022676"/>
    </source>
</evidence>
<keyword evidence="21" id="KW-1185">Reference proteome</keyword>
<comment type="similarity">
    <text evidence="13">Belongs to the glycosyl hydrolase 16 family. CRH1 subfamily.</text>
</comment>
<feature type="active site" description="Nucleophile" evidence="16">
    <location>
        <position position="158"/>
    </location>
</feature>
<sequence length="431" mass="45642">MLPSLALGVLLGTGTALATVTCSANSKCPKSTPCCSTYGECGVGAYCLGGCDPTMSYSLDSCMPAPVCKDRTLTMDSLDRVSDVGDYLGNSTEADWMSSGEPVLYNGNTLLTMAKDTSGTVLSSTVYMWYGNVKARLKTSRGAGVVTAFILFSDVKDEIDFEFIGVDLETAQTNYYFQGITTYPTHASNLTMSNSYTTFHDYEIRWTPDKVEWYIDDVLGRTLNKEDTWNETTQNFDFPQTPARVQLSLWPGGLSTNAAGTIAWAGGEIDWESDDITNYGYDFATFSEVVMECYNATSAPGTNSGTSYTYDSTRATNDTVVDGDEATILSSFQATGLNPKKGAKSSSESATVPGGSTSGNDHSSDSDSSSESSSGSSASSTSTASSSVDAADCKATSFSQECSSSSTTSSAARTSVGIQFLLVAGSALYWL</sequence>
<evidence type="ECO:0000256" key="17">
    <source>
        <dbReference type="SAM" id="MobiDB-lite"/>
    </source>
</evidence>
<feature type="region of interest" description="Disordered" evidence="17">
    <location>
        <begin position="338"/>
        <end position="388"/>
    </location>
</feature>
<evidence type="ECO:0000256" key="7">
    <source>
        <dbReference type="ARBA" id="ARBA00022801"/>
    </source>
</evidence>
<evidence type="ECO:0000256" key="9">
    <source>
        <dbReference type="ARBA" id="ARBA00023180"/>
    </source>
</evidence>
<evidence type="ECO:0000256" key="11">
    <source>
        <dbReference type="ARBA" id="ARBA00023295"/>
    </source>
</evidence>
<dbReference type="InterPro" id="IPR013320">
    <property type="entry name" value="ConA-like_dom_sf"/>
</dbReference>
<dbReference type="SUPFAM" id="SSF49899">
    <property type="entry name" value="Concanavalin A-like lectins/glucanases"/>
    <property type="match status" value="1"/>
</dbReference>
<evidence type="ECO:0000256" key="18">
    <source>
        <dbReference type="SAM" id="SignalP"/>
    </source>
</evidence>
<dbReference type="GO" id="GO:0008843">
    <property type="term" value="F:endochitinase activity"/>
    <property type="evidence" value="ECO:0007669"/>
    <property type="project" value="UniProtKB-EC"/>
</dbReference>
<protein>
    <recommendedName>
        <fullName evidence="15">Crh-like protein</fullName>
        <ecNumber evidence="15">3.2.-.-</ecNumber>
    </recommendedName>
</protein>
<reference evidence="20" key="1">
    <citation type="journal article" date="2021" name="Nat. Commun.">
        <title>Genetic determinants of endophytism in the Arabidopsis root mycobiome.</title>
        <authorList>
            <person name="Mesny F."/>
            <person name="Miyauchi S."/>
            <person name="Thiergart T."/>
            <person name="Pickel B."/>
            <person name="Atanasova L."/>
            <person name="Karlsson M."/>
            <person name="Huettel B."/>
            <person name="Barry K.W."/>
            <person name="Haridas S."/>
            <person name="Chen C."/>
            <person name="Bauer D."/>
            <person name="Andreopoulos W."/>
            <person name="Pangilinan J."/>
            <person name="LaButti K."/>
            <person name="Riley R."/>
            <person name="Lipzen A."/>
            <person name="Clum A."/>
            <person name="Drula E."/>
            <person name="Henrissat B."/>
            <person name="Kohler A."/>
            <person name="Grigoriev I.V."/>
            <person name="Martin F.M."/>
            <person name="Hacquard S."/>
        </authorList>
    </citation>
    <scope>NUCLEOTIDE SEQUENCE</scope>
    <source>
        <strain evidence="20">MPI-CAGE-AT-0147</strain>
    </source>
</reference>
<evidence type="ECO:0000256" key="3">
    <source>
        <dbReference type="ARBA" id="ARBA00022622"/>
    </source>
</evidence>
<proteinExistence type="inferred from homology"/>
<comment type="catalytic activity">
    <reaction evidence="1">
        <text>Random endo-hydrolysis of N-acetyl-beta-D-glucosaminide (1-&gt;4)-beta-linkages in chitin and chitodextrins.</text>
        <dbReference type="EC" id="3.2.1.14"/>
    </reaction>
</comment>
<feature type="compositionally biased region" description="Low complexity" evidence="17">
    <location>
        <begin position="354"/>
        <end position="388"/>
    </location>
</feature>
<evidence type="ECO:0000313" key="20">
    <source>
        <dbReference type="EMBL" id="KAH7155961.1"/>
    </source>
</evidence>
<keyword evidence="9" id="KW-0325">Glycoprotein</keyword>
<evidence type="ECO:0000256" key="14">
    <source>
        <dbReference type="ARBA" id="ARBA00093308"/>
    </source>
</evidence>
<dbReference type="GO" id="GO:0016757">
    <property type="term" value="F:glycosyltransferase activity"/>
    <property type="evidence" value="ECO:0007669"/>
    <property type="project" value="UniProtKB-KW"/>
</dbReference>
<dbReference type="Pfam" id="PF00722">
    <property type="entry name" value="Glyco_hydro_16"/>
    <property type="match status" value="1"/>
</dbReference>
<evidence type="ECO:0000256" key="1">
    <source>
        <dbReference type="ARBA" id="ARBA00000822"/>
    </source>
</evidence>
<feature type="signal peptide" evidence="18">
    <location>
        <begin position="1"/>
        <end position="18"/>
    </location>
</feature>
<dbReference type="InterPro" id="IPR050546">
    <property type="entry name" value="Glycosyl_Hydrlase_16"/>
</dbReference>